<feature type="domain" description="Glycosyl transferase family 28 C-terminal" evidence="6">
    <location>
        <begin position="1"/>
        <end position="143"/>
    </location>
</feature>
<evidence type="ECO:0000313" key="7">
    <source>
        <dbReference type="EMBL" id="USS41057.1"/>
    </source>
</evidence>
<dbReference type="Gene3D" id="3.40.50.2000">
    <property type="entry name" value="Glycogen Phosphorylase B"/>
    <property type="match status" value="1"/>
</dbReference>
<evidence type="ECO:0000313" key="8">
    <source>
        <dbReference type="Proteomes" id="UP001055732"/>
    </source>
</evidence>
<dbReference type="GO" id="GO:0006488">
    <property type="term" value="P:dolichol-linked oligosaccharide biosynthetic process"/>
    <property type="evidence" value="ECO:0007669"/>
    <property type="project" value="InterPro"/>
</dbReference>
<organism evidence="7 8">
    <name type="scientific">Thermococcus aggregans</name>
    <dbReference type="NCBI Taxonomy" id="110163"/>
    <lineage>
        <taxon>Archaea</taxon>
        <taxon>Methanobacteriati</taxon>
        <taxon>Methanobacteriota</taxon>
        <taxon>Thermococci</taxon>
        <taxon>Thermococcales</taxon>
        <taxon>Thermococcaceae</taxon>
        <taxon>Thermococcus</taxon>
    </lineage>
</organism>
<dbReference type="KEGG" id="tagg:NF865_02240"/>
<dbReference type="InterPro" id="IPR039042">
    <property type="entry name" value="Alg13-like"/>
</dbReference>
<dbReference type="PANTHER" id="PTHR12867:SF6">
    <property type="entry name" value="N-ACETYLGLUCOSAMINYLDIPHOSPHODOLICHOL N-ACETYLGLUCOSAMINYLTRANSFERASE"/>
    <property type="match status" value="1"/>
</dbReference>
<keyword evidence="3" id="KW-0328">Glycosyltransferase</keyword>
<dbReference type="AlphaFoldDB" id="A0A9E7MYA9"/>
<dbReference type="Pfam" id="PF04101">
    <property type="entry name" value="Glyco_tran_28_C"/>
    <property type="match status" value="1"/>
</dbReference>
<dbReference type="EMBL" id="CP099582">
    <property type="protein sequence ID" value="USS41057.1"/>
    <property type="molecule type" value="Genomic_DNA"/>
</dbReference>
<dbReference type="InterPro" id="IPR048097">
    <property type="entry name" value="Cps14G-like"/>
</dbReference>
<evidence type="ECO:0000259" key="6">
    <source>
        <dbReference type="Pfam" id="PF04101"/>
    </source>
</evidence>
<evidence type="ECO:0000256" key="4">
    <source>
        <dbReference type="ARBA" id="ARBA00022679"/>
    </source>
</evidence>
<dbReference type="SUPFAM" id="SSF53756">
    <property type="entry name" value="UDP-Glycosyltransferase/glycogen phosphorylase"/>
    <property type="match status" value="1"/>
</dbReference>
<keyword evidence="4" id="KW-0808">Transferase</keyword>
<keyword evidence="5" id="KW-0256">Endoplasmic reticulum</keyword>
<evidence type="ECO:0000256" key="1">
    <source>
        <dbReference type="ARBA" id="ARBA00004240"/>
    </source>
</evidence>
<evidence type="ECO:0000256" key="5">
    <source>
        <dbReference type="ARBA" id="ARBA00022824"/>
    </source>
</evidence>
<protein>
    <submittedName>
        <fullName evidence="7">Beta-1,4-galactosyltransferase</fullName>
    </submittedName>
</protein>
<name>A0A9E7MYA9_THEAG</name>
<accession>A0A9E7MYA9</accession>
<dbReference type="PANTHER" id="PTHR12867">
    <property type="entry name" value="GLYCOSYL TRANSFERASE-RELATED"/>
    <property type="match status" value="1"/>
</dbReference>
<dbReference type="GO" id="GO:0016758">
    <property type="term" value="F:hexosyltransferase activity"/>
    <property type="evidence" value="ECO:0007669"/>
    <property type="project" value="InterPro"/>
</dbReference>
<dbReference type="NCBIfam" id="NF041548">
    <property type="entry name" value="PssE"/>
    <property type="match status" value="1"/>
</dbReference>
<evidence type="ECO:0000256" key="3">
    <source>
        <dbReference type="ARBA" id="ARBA00022676"/>
    </source>
</evidence>
<keyword evidence="8" id="KW-1185">Reference proteome</keyword>
<gene>
    <name evidence="7" type="ORF">NF865_02240</name>
</gene>
<evidence type="ECO:0000256" key="2">
    <source>
        <dbReference type="ARBA" id="ARBA00006962"/>
    </source>
</evidence>
<reference evidence="7" key="2">
    <citation type="submission" date="2022-06" db="EMBL/GenBank/DDBJ databases">
        <authorList>
            <person name="Park Y.-J."/>
        </authorList>
    </citation>
    <scope>NUCLEOTIDE SEQUENCE</scope>
    <source>
        <strain evidence="7">TY</strain>
    </source>
</reference>
<dbReference type="InterPro" id="IPR007235">
    <property type="entry name" value="Glyco_trans_28_C"/>
</dbReference>
<proteinExistence type="inferred from homology"/>
<dbReference type="RefSeq" id="WP_253304998.1">
    <property type="nucleotide sequence ID" value="NZ_CP099582.1"/>
</dbReference>
<comment type="subcellular location">
    <subcellularLocation>
        <location evidence="1">Endoplasmic reticulum</location>
    </subcellularLocation>
</comment>
<comment type="similarity">
    <text evidence="2">Belongs to the glycosyltransferase 28 family.</text>
</comment>
<sequence length="162" mass="18256">MIFVTVGNSNIGFERLIRAMDALAPKLPYEVIMQIGSSSYIPKNARWFRYADYETMLEHFKNAKVIVTHAGAGTILDILMLGKKPIVVPRLKKFGEHIDDHQLEIVRALEERGLVIPVYDIQKLGEAILDALDSNLKARPRRKTPPRLVRIIAELVNNVGGI</sequence>
<reference evidence="7" key="1">
    <citation type="journal article" date="1998" name="Int. J. Syst. Bacteriol. 48 Pt">
        <title>Thermococcus guaymasensis sp. nov. and Thermococcus aggregans sp. nov., two novel thermophilic archaea isolated from the Guaymas Basin hydrothermal vent site.</title>
        <authorList>
            <person name="Canganella F."/>
            <person name="Jones W.J."/>
            <person name="Gambacorta A."/>
            <person name="Antranikian G."/>
        </authorList>
    </citation>
    <scope>NUCLEOTIDE SEQUENCE</scope>
    <source>
        <strain evidence="7">TY</strain>
    </source>
</reference>
<dbReference type="Proteomes" id="UP001055732">
    <property type="component" value="Chromosome"/>
</dbReference>